<gene>
    <name evidence="1" type="ORF">LCGC14_0971110</name>
</gene>
<reference evidence="1" key="1">
    <citation type="journal article" date="2015" name="Nature">
        <title>Complex archaea that bridge the gap between prokaryotes and eukaryotes.</title>
        <authorList>
            <person name="Spang A."/>
            <person name="Saw J.H."/>
            <person name="Jorgensen S.L."/>
            <person name="Zaremba-Niedzwiedzka K."/>
            <person name="Martijn J."/>
            <person name="Lind A.E."/>
            <person name="van Eijk R."/>
            <person name="Schleper C."/>
            <person name="Guy L."/>
            <person name="Ettema T.J."/>
        </authorList>
    </citation>
    <scope>NUCLEOTIDE SEQUENCE</scope>
</reference>
<sequence>MVMAASEGAVAGMVSTIPVVVTGGVLLKFAEVMTPKGQQAQGIYSKGGRRKRRPADVYNRNYSGQFSNVGF</sequence>
<name>A0A0F9QUT6_9ZZZZ</name>
<dbReference type="AlphaFoldDB" id="A0A0F9QUT6"/>
<organism evidence="1">
    <name type="scientific">marine sediment metagenome</name>
    <dbReference type="NCBI Taxonomy" id="412755"/>
    <lineage>
        <taxon>unclassified sequences</taxon>
        <taxon>metagenomes</taxon>
        <taxon>ecological metagenomes</taxon>
    </lineage>
</organism>
<evidence type="ECO:0000313" key="1">
    <source>
        <dbReference type="EMBL" id="KKN16906.1"/>
    </source>
</evidence>
<protein>
    <submittedName>
        <fullName evidence="1">Uncharacterized protein</fullName>
    </submittedName>
</protein>
<accession>A0A0F9QUT6</accession>
<comment type="caution">
    <text evidence="1">The sequence shown here is derived from an EMBL/GenBank/DDBJ whole genome shotgun (WGS) entry which is preliminary data.</text>
</comment>
<dbReference type="EMBL" id="LAZR01003570">
    <property type="protein sequence ID" value="KKN16906.1"/>
    <property type="molecule type" value="Genomic_DNA"/>
</dbReference>
<proteinExistence type="predicted"/>